<name>A0A1H8F4I3_9RHOB</name>
<feature type="domain" description="Flagellin C-terminal" evidence="6">
    <location>
        <begin position="233"/>
        <end position="305"/>
    </location>
</feature>
<feature type="coiled-coil region" evidence="4">
    <location>
        <begin position="98"/>
        <end position="125"/>
    </location>
</feature>
<comment type="subcellular location">
    <subcellularLocation>
        <location evidence="3">Secreted</location>
    </subcellularLocation>
    <subcellularLocation>
        <location evidence="3">Bacterial flagellum</location>
    </subcellularLocation>
</comment>
<dbReference type="Pfam" id="PF00669">
    <property type="entry name" value="Flagellin_N"/>
    <property type="match status" value="1"/>
</dbReference>
<evidence type="ECO:0000256" key="4">
    <source>
        <dbReference type="SAM" id="Coils"/>
    </source>
</evidence>
<dbReference type="RefSeq" id="WP_091844999.1">
    <property type="nucleotide sequence ID" value="NZ_FOCM01000003.1"/>
</dbReference>
<dbReference type="SUPFAM" id="SSF64518">
    <property type="entry name" value="Phase 1 flagellin"/>
    <property type="match status" value="1"/>
</dbReference>
<accession>A0A1H8F4I3</accession>
<sequence>MSSILTNNSAMSALSTLRNINSNLNDTQGRISTGLKVNSAKDNASYFSISETMKGDSSMYKAINESLTLTKNSIATGRLGADSFKDLATQFVERVAFAQGAEGGLEEVEAELTNLVEQMKTTISQSTFNGSDYVNSAGTVGTAGTIDATTGVVTAGVGVTETNTIVTGVSRGSGSLATTTLDVDTVDLSVLAEDFELIATGFATNGGNATTGAAFLDGALASAETIQSSAIDAATDLGLAEKAIETQQKFLTNLVDNLDAGVGAMVDANMEEEAARLQSLQVQQQLATQSLSIANQAPQNILSLFR</sequence>
<dbReference type="GO" id="GO:0005198">
    <property type="term" value="F:structural molecule activity"/>
    <property type="evidence" value="ECO:0007669"/>
    <property type="project" value="UniProtKB-UniRule"/>
</dbReference>
<keyword evidence="7" id="KW-0282">Flagellum</keyword>
<organism evidence="7 8">
    <name type="scientific">Palleronia pelagia</name>
    <dbReference type="NCBI Taxonomy" id="387096"/>
    <lineage>
        <taxon>Bacteria</taxon>
        <taxon>Pseudomonadati</taxon>
        <taxon>Pseudomonadota</taxon>
        <taxon>Alphaproteobacteria</taxon>
        <taxon>Rhodobacterales</taxon>
        <taxon>Roseobacteraceae</taxon>
        <taxon>Palleronia</taxon>
    </lineage>
</organism>
<reference evidence="8" key="1">
    <citation type="submission" date="2016-10" db="EMBL/GenBank/DDBJ databases">
        <authorList>
            <person name="Varghese N."/>
            <person name="Submissions S."/>
        </authorList>
    </citation>
    <scope>NUCLEOTIDE SEQUENCE [LARGE SCALE GENOMIC DNA]</scope>
    <source>
        <strain evidence="8">DSM 26893</strain>
    </source>
</reference>
<dbReference type="Gene3D" id="1.20.1330.10">
    <property type="entry name" value="f41 fragment of flagellin, N-terminal domain"/>
    <property type="match status" value="1"/>
</dbReference>
<evidence type="ECO:0000256" key="1">
    <source>
        <dbReference type="ARBA" id="ARBA00005709"/>
    </source>
</evidence>
<dbReference type="Proteomes" id="UP000199372">
    <property type="component" value="Unassembled WGS sequence"/>
</dbReference>
<keyword evidence="8" id="KW-1185">Reference proteome</keyword>
<gene>
    <name evidence="7" type="ORF">SAMN04488011_103194</name>
</gene>
<dbReference type="PRINTS" id="PR00207">
    <property type="entry name" value="FLAGELLIN"/>
</dbReference>
<protein>
    <recommendedName>
        <fullName evidence="3">Flagellin</fullName>
    </recommendedName>
</protein>
<evidence type="ECO:0000313" key="7">
    <source>
        <dbReference type="EMBL" id="SEN26067.1"/>
    </source>
</evidence>
<dbReference type="Pfam" id="PF00700">
    <property type="entry name" value="Flagellin_C"/>
    <property type="match status" value="1"/>
</dbReference>
<dbReference type="OrthoDB" id="8328560at2"/>
<dbReference type="EMBL" id="FOCM01000003">
    <property type="protein sequence ID" value="SEN26067.1"/>
    <property type="molecule type" value="Genomic_DNA"/>
</dbReference>
<dbReference type="PANTHER" id="PTHR42792">
    <property type="entry name" value="FLAGELLIN"/>
    <property type="match status" value="1"/>
</dbReference>
<keyword evidence="7" id="KW-0969">Cilium</keyword>
<dbReference type="InterPro" id="IPR046358">
    <property type="entry name" value="Flagellin_C"/>
</dbReference>
<dbReference type="GO" id="GO:0005576">
    <property type="term" value="C:extracellular region"/>
    <property type="evidence" value="ECO:0007669"/>
    <property type="project" value="UniProtKB-SubCell"/>
</dbReference>
<evidence type="ECO:0000259" key="6">
    <source>
        <dbReference type="Pfam" id="PF00700"/>
    </source>
</evidence>
<keyword evidence="2 3" id="KW-0975">Bacterial flagellum</keyword>
<evidence type="ECO:0000259" key="5">
    <source>
        <dbReference type="Pfam" id="PF00669"/>
    </source>
</evidence>
<keyword evidence="3" id="KW-0964">Secreted</keyword>
<dbReference type="InterPro" id="IPR001029">
    <property type="entry name" value="Flagellin_N"/>
</dbReference>
<dbReference type="InterPro" id="IPR001492">
    <property type="entry name" value="Flagellin"/>
</dbReference>
<dbReference type="AlphaFoldDB" id="A0A1H8F4I3"/>
<feature type="domain" description="Flagellin N-terminal" evidence="5">
    <location>
        <begin position="4"/>
        <end position="132"/>
    </location>
</feature>
<evidence type="ECO:0000313" key="8">
    <source>
        <dbReference type="Proteomes" id="UP000199372"/>
    </source>
</evidence>
<evidence type="ECO:0000256" key="3">
    <source>
        <dbReference type="RuleBase" id="RU362073"/>
    </source>
</evidence>
<keyword evidence="7" id="KW-0966">Cell projection</keyword>
<evidence type="ECO:0000256" key="2">
    <source>
        <dbReference type="ARBA" id="ARBA00023143"/>
    </source>
</evidence>
<keyword evidence="4" id="KW-0175">Coiled coil</keyword>
<proteinExistence type="inferred from homology"/>
<comment type="similarity">
    <text evidence="1 3">Belongs to the bacterial flagellin family.</text>
</comment>
<comment type="function">
    <text evidence="3">Flagellin is the subunit protein which polymerizes to form the filaments of bacterial flagella.</text>
</comment>
<dbReference type="PANTHER" id="PTHR42792:SF2">
    <property type="entry name" value="FLAGELLIN"/>
    <property type="match status" value="1"/>
</dbReference>
<dbReference type="GO" id="GO:0009288">
    <property type="term" value="C:bacterial-type flagellum"/>
    <property type="evidence" value="ECO:0007669"/>
    <property type="project" value="UniProtKB-SubCell"/>
</dbReference>